<sequence length="90" mass="10014">MESLIIGKTISAEISYYLKEYTTAQDIADVNTETGIGTSTLNYVKRRAGNISEENKKGIISLAKKAYENAEAKRKEAIKCKKELSLILQL</sequence>
<evidence type="ECO:0000313" key="1">
    <source>
        <dbReference type="EMBL" id="KAA2222994.1"/>
    </source>
</evidence>
<accession>A0A5B2U8P1</accession>
<proteinExistence type="predicted"/>
<organism evidence="1 2">
    <name type="scientific">Chryseobacterium sediminis</name>
    <dbReference type="NCBI Taxonomy" id="1679494"/>
    <lineage>
        <taxon>Bacteria</taxon>
        <taxon>Pseudomonadati</taxon>
        <taxon>Bacteroidota</taxon>
        <taxon>Flavobacteriia</taxon>
        <taxon>Flavobacteriales</taxon>
        <taxon>Weeksellaceae</taxon>
        <taxon>Chryseobacterium group</taxon>
        <taxon>Chryseobacterium</taxon>
    </lineage>
</organism>
<dbReference type="EMBL" id="VUNZ01000001">
    <property type="protein sequence ID" value="KAA2222994.1"/>
    <property type="molecule type" value="Genomic_DNA"/>
</dbReference>
<reference evidence="1 2" key="1">
    <citation type="journal article" date="2015" name="Int. J. Syst. Evol. Microbiol.">
        <title>Chryseobacterium sediminis sp. nov., isolated from a river sediment.</title>
        <authorList>
            <person name="Kampfer P."/>
            <person name="Busse H.J."/>
            <person name="McInroy J.A."/>
            <person name="Glaeser S.P."/>
        </authorList>
    </citation>
    <scope>NUCLEOTIDE SEQUENCE [LARGE SCALE GENOMIC DNA]</scope>
    <source>
        <strain evidence="1 2">IMT-174</strain>
    </source>
</reference>
<comment type="caution">
    <text evidence="1">The sequence shown here is derived from an EMBL/GenBank/DDBJ whole genome shotgun (WGS) entry which is preliminary data.</text>
</comment>
<gene>
    <name evidence="1" type="ORF">FW780_01980</name>
</gene>
<dbReference type="Proteomes" id="UP000323082">
    <property type="component" value="Unassembled WGS sequence"/>
</dbReference>
<name>A0A5B2U8P1_9FLAO</name>
<dbReference type="OrthoDB" id="1263528at2"/>
<evidence type="ECO:0000313" key="2">
    <source>
        <dbReference type="Proteomes" id="UP000323082"/>
    </source>
</evidence>
<dbReference type="RefSeq" id="WP_149831958.1">
    <property type="nucleotide sequence ID" value="NZ_VUNZ01000001.1"/>
</dbReference>
<dbReference type="AlphaFoldDB" id="A0A5B2U8P1"/>
<protein>
    <submittedName>
        <fullName evidence="1">Uncharacterized protein</fullName>
    </submittedName>
</protein>